<dbReference type="GO" id="GO:0016780">
    <property type="term" value="F:phosphotransferase activity, for other substituted phosphate groups"/>
    <property type="evidence" value="ECO:0007669"/>
    <property type="project" value="TreeGrafter"/>
</dbReference>
<dbReference type="InterPro" id="IPR017475">
    <property type="entry name" value="EPS_sugar_tfrase"/>
</dbReference>
<dbReference type="Pfam" id="PF13727">
    <property type="entry name" value="CoA_binding_3"/>
    <property type="match status" value="1"/>
</dbReference>
<evidence type="ECO:0000259" key="7">
    <source>
        <dbReference type="Pfam" id="PF02397"/>
    </source>
</evidence>
<gene>
    <name evidence="8" type="ORF">S12H4_13343</name>
</gene>
<dbReference type="AlphaFoldDB" id="X1T3Z3"/>
<protein>
    <recommendedName>
        <fullName evidence="7">Bacterial sugar transferase domain-containing protein</fullName>
    </recommendedName>
</protein>
<keyword evidence="4 6" id="KW-1133">Transmembrane helix</keyword>
<dbReference type="PANTHER" id="PTHR30576">
    <property type="entry name" value="COLANIC BIOSYNTHESIS UDP-GLUCOSE LIPID CARRIER TRANSFERASE"/>
    <property type="match status" value="1"/>
</dbReference>
<proteinExistence type="predicted"/>
<dbReference type="Gene3D" id="3.40.50.720">
    <property type="entry name" value="NAD(P)-binding Rossmann-like Domain"/>
    <property type="match status" value="1"/>
</dbReference>
<sequence>YVPRLIITTRTIHKIHKGIIGFNTLLIGSNGRAVKIFKEIKEQEKSSGNKFIGYISVNHNSKNPVNKYLRHLGDLNNISEVIINYRVEEVIIAIESDEQDAIEQIINKIEKTFVIIKAVPSMYDILIGRVKMSVIYGTPLIQISHELIPAWQANLKKLLDILLSIISLILSFPVSLALIIGIKFTSKGSVIYSHERIGKYGKPFKLYKFRTMFAEAEKNGPELSSKTDYRVTPIGRFMRKHRLDEIPNFINVLKGEMSLVGPRPERKYYIDQILTRAPQYIHLQKVKPGITSWGQVKYGYAENIDEMIDRLKHDLLYIENMSLYVDFKIMIYTLIIILKGKGI</sequence>
<dbReference type="GO" id="GO:0016020">
    <property type="term" value="C:membrane"/>
    <property type="evidence" value="ECO:0007669"/>
    <property type="project" value="UniProtKB-SubCell"/>
</dbReference>
<keyword evidence="2" id="KW-0808">Transferase</keyword>
<feature type="non-terminal residue" evidence="8">
    <location>
        <position position="1"/>
    </location>
</feature>
<evidence type="ECO:0000256" key="3">
    <source>
        <dbReference type="ARBA" id="ARBA00022692"/>
    </source>
</evidence>
<evidence type="ECO:0000256" key="5">
    <source>
        <dbReference type="ARBA" id="ARBA00023136"/>
    </source>
</evidence>
<comment type="subcellular location">
    <subcellularLocation>
        <location evidence="1">Membrane</location>
        <topology evidence="1">Multi-pass membrane protein</topology>
    </subcellularLocation>
</comment>
<reference evidence="8" key="1">
    <citation type="journal article" date="2014" name="Front. Microbiol.">
        <title>High frequency of phylogenetically diverse reductive dehalogenase-homologous genes in deep subseafloor sedimentary metagenomes.</title>
        <authorList>
            <person name="Kawai M."/>
            <person name="Futagami T."/>
            <person name="Toyoda A."/>
            <person name="Takaki Y."/>
            <person name="Nishi S."/>
            <person name="Hori S."/>
            <person name="Arai W."/>
            <person name="Tsubouchi T."/>
            <person name="Morono Y."/>
            <person name="Uchiyama I."/>
            <person name="Ito T."/>
            <person name="Fujiyama A."/>
            <person name="Inagaki F."/>
            <person name="Takami H."/>
        </authorList>
    </citation>
    <scope>NUCLEOTIDE SEQUENCE</scope>
    <source>
        <strain evidence="8">Expedition CK06-06</strain>
    </source>
</reference>
<feature type="transmembrane region" description="Helical" evidence="6">
    <location>
        <begin position="161"/>
        <end position="182"/>
    </location>
</feature>
<dbReference type="PANTHER" id="PTHR30576:SF0">
    <property type="entry name" value="UNDECAPRENYL-PHOSPHATE N-ACETYLGALACTOSAMINYL 1-PHOSPHATE TRANSFERASE-RELATED"/>
    <property type="match status" value="1"/>
</dbReference>
<feature type="domain" description="Bacterial sugar transferase" evidence="7">
    <location>
        <begin position="156"/>
        <end position="338"/>
    </location>
</feature>
<dbReference type="NCBIfam" id="TIGR03025">
    <property type="entry name" value="EPS_sugtrans"/>
    <property type="match status" value="1"/>
</dbReference>
<keyword evidence="3 6" id="KW-0812">Transmembrane</keyword>
<dbReference type="InterPro" id="IPR003362">
    <property type="entry name" value="Bact_transf"/>
</dbReference>
<evidence type="ECO:0000313" key="8">
    <source>
        <dbReference type="EMBL" id="GAI74754.1"/>
    </source>
</evidence>
<evidence type="ECO:0000256" key="4">
    <source>
        <dbReference type="ARBA" id="ARBA00022989"/>
    </source>
</evidence>
<dbReference type="Pfam" id="PF02397">
    <property type="entry name" value="Bac_transf"/>
    <property type="match status" value="1"/>
</dbReference>
<evidence type="ECO:0000256" key="6">
    <source>
        <dbReference type="SAM" id="Phobius"/>
    </source>
</evidence>
<accession>X1T3Z3</accession>
<evidence type="ECO:0000256" key="1">
    <source>
        <dbReference type="ARBA" id="ARBA00004141"/>
    </source>
</evidence>
<evidence type="ECO:0000256" key="2">
    <source>
        <dbReference type="ARBA" id="ARBA00022679"/>
    </source>
</evidence>
<name>X1T3Z3_9ZZZZ</name>
<comment type="caution">
    <text evidence="8">The sequence shown here is derived from an EMBL/GenBank/DDBJ whole genome shotgun (WGS) entry which is preliminary data.</text>
</comment>
<keyword evidence="5 6" id="KW-0472">Membrane</keyword>
<dbReference type="EMBL" id="BARW01006356">
    <property type="protein sequence ID" value="GAI74754.1"/>
    <property type="molecule type" value="Genomic_DNA"/>
</dbReference>
<organism evidence="8">
    <name type="scientific">marine sediment metagenome</name>
    <dbReference type="NCBI Taxonomy" id="412755"/>
    <lineage>
        <taxon>unclassified sequences</taxon>
        <taxon>metagenomes</taxon>
        <taxon>ecological metagenomes</taxon>
    </lineage>
</organism>